<dbReference type="InterPro" id="IPR002464">
    <property type="entry name" value="DNA/RNA_helicase_DEAH_CS"/>
</dbReference>
<protein>
    <recommendedName>
        <fullName evidence="9">DNA 3'-5' helicase</fullName>
        <ecNumber evidence="9">5.6.2.4</ecNumber>
    </recommendedName>
</protein>
<feature type="domain" description="Helicase C-terminal" evidence="12">
    <location>
        <begin position="277"/>
        <end position="438"/>
    </location>
</feature>
<feature type="region of interest" description="Disordered" evidence="10">
    <location>
        <begin position="528"/>
        <end position="549"/>
    </location>
</feature>
<dbReference type="PANTHER" id="PTHR13710:SF153">
    <property type="entry name" value="RECQ-LIKE DNA HELICASE BLM"/>
    <property type="match status" value="1"/>
</dbReference>
<evidence type="ECO:0000256" key="10">
    <source>
        <dbReference type="SAM" id="MobiDB-lite"/>
    </source>
</evidence>
<evidence type="ECO:0000259" key="12">
    <source>
        <dbReference type="PROSITE" id="PS51194"/>
    </source>
</evidence>
<dbReference type="GO" id="GO:0009378">
    <property type="term" value="F:four-way junction helicase activity"/>
    <property type="evidence" value="ECO:0007669"/>
    <property type="project" value="TreeGrafter"/>
</dbReference>
<dbReference type="Pfam" id="PF00271">
    <property type="entry name" value="Helicase_C"/>
    <property type="match status" value="1"/>
</dbReference>
<dbReference type="InterPro" id="IPR011545">
    <property type="entry name" value="DEAD/DEAH_box_helicase_dom"/>
</dbReference>
<evidence type="ECO:0000256" key="8">
    <source>
        <dbReference type="ARBA" id="ARBA00034617"/>
    </source>
</evidence>
<dbReference type="GO" id="GO:0005524">
    <property type="term" value="F:ATP binding"/>
    <property type="evidence" value="ECO:0007669"/>
    <property type="project" value="UniProtKB-KW"/>
</dbReference>
<evidence type="ECO:0000256" key="5">
    <source>
        <dbReference type="ARBA" id="ARBA00023125"/>
    </source>
</evidence>
<organism evidence="13 14">
    <name type="scientific">Daedalea quercina L-15889</name>
    <dbReference type="NCBI Taxonomy" id="1314783"/>
    <lineage>
        <taxon>Eukaryota</taxon>
        <taxon>Fungi</taxon>
        <taxon>Dikarya</taxon>
        <taxon>Basidiomycota</taxon>
        <taxon>Agaricomycotina</taxon>
        <taxon>Agaricomycetes</taxon>
        <taxon>Polyporales</taxon>
        <taxon>Fomitopsis</taxon>
    </lineage>
</organism>
<dbReference type="GO" id="GO:0000724">
    <property type="term" value="P:double-strand break repair via homologous recombination"/>
    <property type="evidence" value="ECO:0007669"/>
    <property type="project" value="TreeGrafter"/>
</dbReference>
<comment type="catalytic activity">
    <reaction evidence="8">
        <text>Couples ATP hydrolysis with the unwinding of duplex DNA by translocating in the 3'-5' direction.</text>
        <dbReference type="EC" id="5.6.2.4"/>
    </reaction>
</comment>
<dbReference type="InterPro" id="IPR014001">
    <property type="entry name" value="Helicase_ATP-bd"/>
</dbReference>
<comment type="similarity">
    <text evidence="1">Belongs to the helicase family. RecQ subfamily.</text>
</comment>
<keyword evidence="5" id="KW-0238">DNA-binding</keyword>
<keyword evidence="2" id="KW-0547">Nucleotide-binding</keyword>
<dbReference type="GO" id="GO:0005634">
    <property type="term" value="C:nucleus"/>
    <property type="evidence" value="ECO:0007669"/>
    <property type="project" value="TreeGrafter"/>
</dbReference>
<reference evidence="13 14" key="1">
    <citation type="journal article" date="2016" name="Mol. Biol. Evol.">
        <title>Comparative Genomics of Early-Diverging Mushroom-Forming Fungi Provides Insights into the Origins of Lignocellulose Decay Capabilities.</title>
        <authorList>
            <person name="Nagy L.G."/>
            <person name="Riley R."/>
            <person name="Tritt A."/>
            <person name="Adam C."/>
            <person name="Daum C."/>
            <person name="Floudas D."/>
            <person name="Sun H."/>
            <person name="Yadav J.S."/>
            <person name="Pangilinan J."/>
            <person name="Larsson K.H."/>
            <person name="Matsuura K."/>
            <person name="Barry K."/>
            <person name="Labutti K."/>
            <person name="Kuo R."/>
            <person name="Ohm R.A."/>
            <person name="Bhattacharya S.S."/>
            <person name="Shirouzu T."/>
            <person name="Yoshinaga Y."/>
            <person name="Martin F.M."/>
            <person name="Grigoriev I.V."/>
            <person name="Hibbett D.S."/>
        </authorList>
    </citation>
    <scope>NUCLEOTIDE SEQUENCE [LARGE SCALE GENOMIC DNA]</scope>
    <source>
        <strain evidence="13 14">L-15889</strain>
    </source>
</reference>
<dbReference type="SUPFAM" id="SSF52540">
    <property type="entry name" value="P-loop containing nucleoside triphosphate hydrolases"/>
    <property type="match status" value="1"/>
</dbReference>
<dbReference type="Gene3D" id="3.40.50.300">
    <property type="entry name" value="P-loop containing nucleotide triphosphate hydrolases"/>
    <property type="match status" value="2"/>
</dbReference>
<dbReference type="InterPro" id="IPR001650">
    <property type="entry name" value="Helicase_C-like"/>
</dbReference>
<name>A0A165LZ13_9APHY</name>
<evidence type="ECO:0000313" key="14">
    <source>
        <dbReference type="Proteomes" id="UP000076727"/>
    </source>
</evidence>
<dbReference type="EMBL" id="KV429113">
    <property type="protein sequence ID" value="KZT65032.1"/>
    <property type="molecule type" value="Genomic_DNA"/>
</dbReference>
<dbReference type="GO" id="GO:0005737">
    <property type="term" value="C:cytoplasm"/>
    <property type="evidence" value="ECO:0007669"/>
    <property type="project" value="TreeGrafter"/>
</dbReference>
<dbReference type="PANTHER" id="PTHR13710">
    <property type="entry name" value="DNA HELICASE RECQ FAMILY MEMBER"/>
    <property type="match status" value="1"/>
</dbReference>
<keyword evidence="4" id="KW-0067">ATP-binding</keyword>
<dbReference type="EC" id="5.6.2.4" evidence="9"/>
<dbReference type="PROSITE" id="PS51192">
    <property type="entry name" value="HELICASE_ATP_BIND_1"/>
    <property type="match status" value="1"/>
</dbReference>
<evidence type="ECO:0000256" key="6">
    <source>
        <dbReference type="ARBA" id="ARBA00023235"/>
    </source>
</evidence>
<dbReference type="GO" id="GO:0003677">
    <property type="term" value="F:DNA binding"/>
    <property type="evidence" value="ECO:0007669"/>
    <property type="project" value="UniProtKB-KW"/>
</dbReference>
<evidence type="ECO:0000256" key="1">
    <source>
        <dbReference type="ARBA" id="ARBA00005446"/>
    </source>
</evidence>
<keyword evidence="6" id="KW-0413">Isomerase</keyword>
<dbReference type="Pfam" id="PF00270">
    <property type="entry name" value="DEAD"/>
    <property type="match status" value="1"/>
</dbReference>
<dbReference type="PROSITE" id="PS00690">
    <property type="entry name" value="DEAH_ATP_HELICASE"/>
    <property type="match status" value="1"/>
</dbReference>
<evidence type="ECO:0000259" key="11">
    <source>
        <dbReference type="PROSITE" id="PS51192"/>
    </source>
</evidence>
<evidence type="ECO:0000256" key="9">
    <source>
        <dbReference type="ARBA" id="ARBA00034808"/>
    </source>
</evidence>
<sequence length="633" mass="71711">MSGSLCLIDTLEIARDAAHEARGYDPQAARARISEELKNVVDETELSDWHVDMTEAIMLGLDCVLTGLDTGVDGLVRVRQFAMPLLVDETKRKMVVIITPQGGLKNYQVNLVFEFMAAEVTRYVQSQQIRDMGLSLITVRDEKYTKEVHEEIRERKHRVIVTGPWMALEHKQFSRLLRSPAFTKDVAAIVVDEAHCVSEWINSFRRQYSRLSQLRDIVPLGVPFVAASPAIPPMILMDVRQRLGFSTRSTFLVNLGNDRANVTPLVVRMAGDARAGDLAALHFTVQEALAGGDLVKTIIFFNNCELALRGWRHLRELLPDALKERVDFLYTLRGDYTKRVVAQRFLDGEISILCATEAAMTGLDVASVRRVVQYMLPVSLFRWAQRYSHAGRDGKPAVAVFLAEESALKNARACVVARDTVDDTEGIDELNSLFSDESDDASSDDDSIRRQRKAARKQKQVEEGLLDWLETTECRRAVANRYFDNPVRSQDPIVPCCDVCLRRKADDPEAHLSSDEQAILEFHQRARTREPGPVVPPAELTKDNAPAPRQEERAKCLRDAILEWRWGCWEQHCGYCVWEPRALLSENAINKLVHSGKIETMEQLRAAMPDWGFFEQHGADLLTVITREDQEWQ</sequence>
<dbReference type="GO" id="GO:0016787">
    <property type="term" value="F:hydrolase activity"/>
    <property type="evidence" value="ECO:0007669"/>
    <property type="project" value="UniProtKB-KW"/>
</dbReference>
<dbReference type="GO" id="GO:0043138">
    <property type="term" value="F:3'-5' DNA helicase activity"/>
    <property type="evidence" value="ECO:0007669"/>
    <property type="project" value="UniProtKB-EC"/>
</dbReference>
<dbReference type="OrthoDB" id="2499463at2759"/>
<dbReference type="InterPro" id="IPR027417">
    <property type="entry name" value="P-loop_NTPase"/>
</dbReference>
<evidence type="ECO:0000256" key="4">
    <source>
        <dbReference type="ARBA" id="ARBA00022840"/>
    </source>
</evidence>
<accession>A0A165LZ13</accession>
<gene>
    <name evidence="13" type="ORF">DAEQUDRAFT_769185</name>
</gene>
<keyword evidence="14" id="KW-1185">Reference proteome</keyword>
<evidence type="ECO:0000313" key="13">
    <source>
        <dbReference type="EMBL" id="KZT65032.1"/>
    </source>
</evidence>
<evidence type="ECO:0000256" key="3">
    <source>
        <dbReference type="ARBA" id="ARBA00022801"/>
    </source>
</evidence>
<dbReference type="GO" id="GO:0005694">
    <property type="term" value="C:chromosome"/>
    <property type="evidence" value="ECO:0007669"/>
    <property type="project" value="TreeGrafter"/>
</dbReference>
<dbReference type="STRING" id="1314783.A0A165LZ13"/>
<feature type="region of interest" description="Disordered" evidence="10">
    <location>
        <begin position="434"/>
        <end position="456"/>
    </location>
</feature>
<feature type="compositionally biased region" description="Acidic residues" evidence="10">
    <location>
        <begin position="436"/>
        <end position="445"/>
    </location>
</feature>
<dbReference type="Proteomes" id="UP000076727">
    <property type="component" value="Unassembled WGS sequence"/>
</dbReference>
<evidence type="ECO:0000256" key="7">
    <source>
        <dbReference type="ARBA" id="ARBA00023242"/>
    </source>
</evidence>
<evidence type="ECO:0000256" key="2">
    <source>
        <dbReference type="ARBA" id="ARBA00022741"/>
    </source>
</evidence>
<keyword evidence="7" id="KW-0539">Nucleus</keyword>
<keyword evidence="3" id="KW-0378">Hydrolase</keyword>
<dbReference type="SMART" id="SM00490">
    <property type="entry name" value="HELICc"/>
    <property type="match status" value="1"/>
</dbReference>
<dbReference type="AlphaFoldDB" id="A0A165LZ13"/>
<proteinExistence type="inferred from homology"/>
<dbReference type="PROSITE" id="PS51194">
    <property type="entry name" value="HELICASE_CTER"/>
    <property type="match status" value="1"/>
</dbReference>
<feature type="domain" description="Helicase ATP-binding" evidence="11">
    <location>
        <begin position="58"/>
        <end position="237"/>
    </location>
</feature>